<dbReference type="OrthoDB" id="6434680at2759"/>
<sequence length="324" mass="36944">QRRLTSFVLPDICRMAASLYVFKNGNQNRLQNCIVISTSIGLPTCEVLKMLQHAAIDQLTPYYREAQQNDSRFLHFLTVRLKDVEKFETPLCLTAIFNSQNSSVNVSPPPACTYSLLTNQRSGQDNNSTQDPTPSYDDNLTDSLQRFWETESIGIKNDTFSETQTTEFLPEIHFDKGEGRYEVNLPWKPDCFPKSTGYARPDIDSPSINECLQKGPNLIPPLFDTIIKFRSYPVGIVSDIEQAFHQVQISPSDRCMLGFFWFDDIRKDNPTIKRFQFQRLVFGLTPSPAILSTVIQNHLSQHDENGAVIRQLLKESLYVDDFAG</sequence>
<proteinExistence type="predicted"/>
<feature type="non-terminal residue" evidence="1">
    <location>
        <position position="324"/>
    </location>
</feature>
<dbReference type="Gene3D" id="3.10.10.10">
    <property type="entry name" value="HIV Type 1 Reverse Transcriptase, subunit A, domain 1"/>
    <property type="match status" value="1"/>
</dbReference>
<accession>A0A7D9H9E7</accession>
<organism evidence="1 2">
    <name type="scientific">Paramuricea clavata</name>
    <name type="common">Red gorgonian</name>
    <name type="synonym">Violescent sea-whip</name>
    <dbReference type="NCBI Taxonomy" id="317549"/>
    <lineage>
        <taxon>Eukaryota</taxon>
        <taxon>Metazoa</taxon>
        <taxon>Cnidaria</taxon>
        <taxon>Anthozoa</taxon>
        <taxon>Octocorallia</taxon>
        <taxon>Malacalcyonacea</taxon>
        <taxon>Plexauridae</taxon>
        <taxon>Paramuricea</taxon>
    </lineage>
</organism>
<keyword evidence="2" id="KW-1185">Reference proteome</keyword>
<protein>
    <submittedName>
        <fullName evidence="1">Uncharacterized protein</fullName>
    </submittedName>
</protein>
<comment type="caution">
    <text evidence="1">The sequence shown here is derived from an EMBL/GenBank/DDBJ whole genome shotgun (WGS) entry which is preliminary data.</text>
</comment>
<gene>
    <name evidence="1" type="ORF">PACLA_8A049779</name>
</gene>
<dbReference type="InterPro" id="IPR043502">
    <property type="entry name" value="DNA/RNA_pol_sf"/>
</dbReference>
<dbReference type="Gene3D" id="3.30.70.270">
    <property type="match status" value="1"/>
</dbReference>
<dbReference type="EMBL" id="CACRXK020000155">
    <property type="protein sequence ID" value="CAB3978969.1"/>
    <property type="molecule type" value="Genomic_DNA"/>
</dbReference>
<dbReference type="PANTHER" id="PTHR47331">
    <property type="entry name" value="PHD-TYPE DOMAIN-CONTAINING PROTEIN"/>
    <property type="match status" value="1"/>
</dbReference>
<evidence type="ECO:0000313" key="1">
    <source>
        <dbReference type="EMBL" id="CAB3978969.1"/>
    </source>
</evidence>
<dbReference type="Proteomes" id="UP001152795">
    <property type="component" value="Unassembled WGS sequence"/>
</dbReference>
<name>A0A7D9H9E7_PARCT</name>
<dbReference type="SUPFAM" id="SSF56672">
    <property type="entry name" value="DNA/RNA polymerases"/>
    <property type="match status" value="1"/>
</dbReference>
<dbReference type="InterPro" id="IPR043128">
    <property type="entry name" value="Rev_trsase/Diguanyl_cyclase"/>
</dbReference>
<dbReference type="AlphaFoldDB" id="A0A7D9H9E7"/>
<reference evidence="1" key="1">
    <citation type="submission" date="2020-04" db="EMBL/GenBank/DDBJ databases">
        <authorList>
            <person name="Alioto T."/>
            <person name="Alioto T."/>
            <person name="Gomez Garrido J."/>
        </authorList>
    </citation>
    <scope>NUCLEOTIDE SEQUENCE</scope>
    <source>
        <strain evidence="1">A484AB</strain>
    </source>
</reference>
<evidence type="ECO:0000313" key="2">
    <source>
        <dbReference type="Proteomes" id="UP001152795"/>
    </source>
</evidence>